<accession>A0ABS1JQW1</accession>
<comment type="caution">
    <text evidence="2">The sequence shown here is derived from an EMBL/GenBank/DDBJ whole genome shotgun (WGS) entry which is preliminary data.</text>
</comment>
<reference evidence="2 3" key="1">
    <citation type="journal article" date="2017" name="Int. J. Syst. Evol. Microbiol.">
        <title>Ramlibacter alkalitolerans sp. nov., alkali-tolerant bacterium isolated from soil of ginseng.</title>
        <authorList>
            <person name="Lee D.H."/>
            <person name="Cha C.J."/>
        </authorList>
    </citation>
    <scope>NUCLEOTIDE SEQUENCE [LARGE SCALE GENOMIC DNA]</scope>
    <source>
        <strain evidence="2 3">KACC 19305</strain>
    </source>
</reference>
<evidence type="ECO:0000256" key="1">
    <source>
        <dbReference type="SAM" id="MobiDB-lite"/>
    </source>
</evidence>
<protein>
    <submittedName>
        <fullName evidence="2">Uncharacterized protein</fullName>
    </submittedName>
</protein>
<name>A0ABS1JQW1_9BURK</name>
<organism evidence="2 3">
    <name type="scientific">Ramlibacter alkalitolerans</name>
    <dbReference type="NCBI Taxonomy" id="2039631"/>
    <lineage>
        <taxon>Bacteria</taxon>
        <taxon>Pseudomonadati</taxon>
        <taxon>Pseudomonadota</taxon>
        <taxon>Betaproteobacteria</taxon>
        <taxon>Burkholderiales</taxon>
        <taxon>Comamonadaceae</taxon>
        <taxon>Ramlibacter</taxon>
    </lineage>
</organism>
<feature type="region of interest" description="Disordered" evidence="1">
    <location>
        <begin position="1"/>
        <end position="20"/>
    </location>
</feature>
<dbReference type="EMBL" id="JAEQND010000008">
    <property type="protein sequence ID" value="MBL0426638.1"/>
    <property type="molecule type" value="Genomic_DNA"/>
</dbReference>
<gene>
    <name evidence="2" type="ORF">JI746_16100</name>
</gene>
<keyword evidence="3" id="KW-1185">Reference proteome</keyword>
<sequence length="125" mass="13681">MRRREPPRPAWPEPDEGARAPGPCYAAETFLLPGATPGDDDAQVRSVILAVPDGAGQLRRVGICNSAGIMYREVALHGPVQLLYLCAGLNALGFRQRLPEAHGISKYWMQFARDPERKTAARSGR</sequence>
<evidence type="ECO:0000313" key="3">
    <source>
        <dbReference type="Proteomes" id="UP000622707"/>
    </source>
</evidence>
<evidence type="ECO:0000313" key="2">
    <source>
        <dbReference type="EMBL" id="MBL0426638.1"/>
    </source>
</evidence>
<dbReference type="RefSeq" id="WP_201690854.1">
    <property type="nucleotide sequence ID" value="NZ_JAEQND010000008.1"/>
</dbReference>
<dbReference type="Proteomes" id="UP000622707">
    <property type="component" value="Unassembled WGS sequence"/>
</dbReference>
<proteinExistence type="predicted"/>